<comment type="caution">
    <text evidence="1">The sequence shown here is derived from an EMBL/GenBank/DDBJ whole genome shotgun (WGS) entry which is preliminary data.</text>
</comment>
<name>A0ABV7X5U8_9SPHN</name>
<protein>
    <submittedName>
        <fullName evidence="1">Uncharacterized protein</fullName>
    </submittedName>
</protein>
<accession>A0ABV7X5U8</accession>
<dbReference type="RefSeq" id="WP_380856150.1">
    <property type="nucleotide sequence ID" value="NZ_JBHRXV010000001.1"/>
</dbReference>
<sequence length="148" mass="16352">MQRSAWIPAFAGMTIARGAGWRHLHRKHMLVPVDELRNLYGQSIEEWLAGLRLTLEDDAVSLCQIVGGAVEFRPPNEALHPLVCRALLEMLNAGGIPSEGNAAKNGWQPIAHYQGNVQQTADHLVNHCIRKGAPPDLGDPWLVLPRNM</sequence>
<evidence type="ECO:0000313" key="2">
    <source>
        <dbReference type="Proteomes" id="UP001595615"/>
    </source>
</evidence>
<keyword evidence="2" id="KW-1185">Reference proteome</keyword>
<reference evidence="2" key="1">
    <citation type="journal article" date="2019" name="Int. J. Syst. Evol. Microbiol.">
        <title>The Global Catalogue of Microorganisms (GCM) 10K type strain sequencing project: providing services to taxonomists for standard genome sequencing and annotation.</title>
        <authorList>
            <consortium name="The Broad Institute Genomics Platform"/>
            <consortium name="The Broad Institute Genome Sequencing Center for Infectious Disease"/>
            <person name="Wu L."/>
            <person name="Ma J."/>
        </authorList>
    </citation>
    <scope>NUCLEOTIDE SEQUENCE [LARGE SCALE GENOMIC DNA]</scope>
    <source>
        <strain evidence="2">KCTC 42644</strain>
    </source>
</reference>
<dbReference type="Proteomes" id="UP001595615">
    <property type="component" value="Unassembled WGS sequence"/>
</dbReference>
<evidence type="ECO:0000313" key="1">
    <source>
        <dbReference type="EMBL" id="MFC3711372.1"/>
    </source>
</evidence>
<dbReference type="EMBL" id="JBHRXV010000001">
    <property type="protein sequence ID" value="MFC3711372.1"/>
    <property type="molecule type" value="Genomic_DNA"/>
</dbReference>
<proteinExistence type="predicted"/>
<gene>
    <name evidence="1" type="ORF">ACFOMD_02245</name>
</gene>
<organism evidence="1 2">
    <name type="scientific">Sphingoaurantiacus capsulatus</name>
    <dbReference type="NCBI Taxonomy" id="1771310"/>
    <lineage>
        <taxon>Bacteria</taxon>
        <taxon>Pseudomonadati</taxon>
        <taxon>Pseudomonadota</taxon>
        <taxon>Alphaproteobacteria</taxon>
        <taxon>Sphingomonadales</taxon>
        <taxon>Sphingosinicellaceae</taxon>
        <taxon>Sphingoaurantiacus</taxon>
    </lineage>
</organism>